<dbReference type="Proteomes" id="UP000630353">
    <property type="component" value="Unassembled WGS sequence"/>
</dbReference>
<evidence type="ECO:0000256" key="1">
    <source>
        <dbReference type="SAM" id="SignalP"/>
    </source>
</evidence>
<reference evidence="2" key="1">
    <citation type="journal article" date="2014" name="Int. J. Syst. Evol. Microbiol.">
        <title>Complete genome sequence of Corynebacterium casei LMG S-19264T (=DSM 44701T), isolated from a smear-ripened cheese.</title>
        <authorList>
            <consortium name="US DOE Joint Genome Institute (JGI-PGF)"/>
            <person name="Walter F."/>
            <person name="Albersmeier A."/>
            <person name="Kalinowski J."/>
            <person name="Ruckert C."/>
        </authorList>
    </citation>
    <scope>NUCLEOTIDE SEQUENCE</scope>
    <source>
        <strain evidence="2">KCTC 42651</strain>
    </source>
</reference>
<dbReference type="SUPFAM" id="SSF53850">
    <property type="entry name" value="Periplasmic binding protein-like II"/>
    <property type="match status" value="1"/>
</dbReference>
<dbReference type="Gene3D" id="3.40.190.10">
    <property type="entry name" value="Periplasmic binding protein-like II"/>
    <property type="match status" value="2"/>
</dbReference>
<keyword evidence="3" id="KW-1185">Reference proteome</keyword>
<organism evidence="2 3">
    <name type="scientific">Thalassobaculum fulvum</name>
    <dbReference type="NCBI Taxonomy" id="1633335"/>
    <lineage>
        <taxon>Bacteria</taxon>
        <taxon>Pseudomonadati</taxon>
        <taxon>Pseudomonadota</taxon>
        <taxon>Alphaproteobacteria</taxon>
        <taxon>Rhodospirillales</taxon>
        <taxon>Thalassobaculaceae</taxon>
        <taxon>Thalassobaculum</taxon>
    </lineage>
</organism>
<feature type="signal peptide" evidence="1">
    <location>
        <begin position="1"/>
        <end position="19"/>
    </location>
</feature>
<evidence type="ECO:0008006" key="4">
    <source>
        <dbReference type="Google" id="ProtNLM"/>
    </source>
</evidence>
<dbReference type="EMBL" id="BMZS01000001">
    <property type="protein sequence ID" value="GHD38907.1"/>
    <property type="molecule type" value="Genomic_DNA"/>
</dbReference>
<proteinExistence type="predicted"/>
<sequence>MLGFAALAAAGFGASPALAGPPAVFEGRPTLVIVYETTPNPPRHLGVGTAIDWDRPGLTVELLKRVGERLQVNLAFKRVPWKRGLLMLETGEADGIFHSSYVAERESIGVYPKTAAGRPDQGRALFSQSYSLFVTRGSTVTWDGTAIGGLAGRPVGATAGYSVIADMERLGVPVEPGRAPELNLAKLAQGRLAACAELENLAGEIIRRDPVQYASVVKLEPPLVTKPYYLMLSRQFLMRDPGLANAVWSAIPEVRASRGFRELETLYADGG</sequence>
<comment type="caution">
    <text evidence="2">The sequence shown here is derived from an EMBL/GenBank/DDBJ whole genome shotgun (WGS) entry which is preliminary data.</text>
</comment>
<evidence type="ECO:0000313" key="2">
    <source>
        <dbReference type="EMBL" id="GHD38907.1"/>
    </source>
</evidence>
<reference evidence="2" key="2">
    <citation type="submission" date="2020-09" db="EMBL/GenBank/DDBJ databases">
        <authorList>
            <person name="Sun Q."/>
            <person name="Kim S."/>
        </authorList>
    </citation>
    <scope>NUCLEOTIDE SEQUENCE</scope>
    <source>
        <strain evidence="2">KCTC 42651</strain>
    </source>
</reference>
<protein>
    <recommendedName>
        <fullName evidence="4">Solute-binding protein family 3/N-terminal domain-containing protein</fullName>
    </recommendedName>
</protein>
<dbReference type="AlphaFoldDB" id="A0A918XLZ6"/>
<evidence type="ECO:0000313" key="3">
    <source>
        <dbReference type="Proteomes" id="UP000630353"/>
    </source>
</evidence>
<feature type="chain" id="PRO_5037089189" description="Solute-binding protein family 3/N-terminal domain-containing protein" evidence="1">
    <location>
        <begin position="20"/>
        <end position="271"/>
    </location>
</feature>
<gene>
    <name evidence="2" type="ORF">GCM10017083_00200</name>
</gene>
<keyword evidence="1" id="KW-0732">Signal</keyword>
<accession>A0A918XLZ6</accession>
<name>A0A918XLZ6_9PROT</name>